<organism evidence="2 3">
    <name type="scientific">Croceimicrobium hydrocarbonivorans</name>
    <dbReference type="NCBI Taxonomy" id="2761580"/>
    <lineage>
        <taxon>Bacteria</taxon>
        <taxon>Pseudomonadati</taxon>
        <taxon>Bacteroidota</taxon>
        <taxon>Flavobacteriia</taxon>
        <taxon>Flavobacteriales</taxon>
        <taxon>Owenweeksiaceae</taxon>
        <taxon>Croceimicrobium</taxon>
    </lineage>
</organism>
<keyword evidence="1" id="KW-0732">Signal</keyword>
<keyword evidence="3" id="KW-1185">Reference proteome</keyword>
<name>A0A7H0VFP6_9FLAO</name>
<dbReference type="KEGG" id="chyd:H4K34_01505"/>
<dbReference type="AlphaFoldDB" id="A0A7H0VFP6"/>
<feature type="signal peptide" evidence="1">
    <location>
        <begin position="1"/>
        <end position="19"/>
    </location>
</feature>
<dbReference type="Proteomes" id="UP000516305">
    <property type="component" value="Chromosome"/>
</dbReference>
<evidence type="ECO:0000256" key="1">
    <source>
        <dbReference type="SAM" id="SignalP"/>
    </source>
</evidence>
<evidence type="ECO:0000313" key="2">
    <source>
        <dbReference type="EMBL" id="QNR24544.1"/>
    </source>
</evidence>
<sequence>MRRFILIGIILLGALKSFAQVTNSIDDFFQLKQGDTLFIDVYQECSRALGHGYRCLIFKEDESSDTFRFIYLKDFGASYYVDGKELSPKEKLAHFLSYDSDRVREGTISLGKLSAIKMQLKEIIETNNEGGGFSYHCANFLELRLDTKSFKKEFKYAIEDLEF</sequence>
<evidence type="ECO:0000313" key="3">
    <source>
        <dbReference type="Proteomes" id="UP000516305"/>
    </source>
</evidence>
<dbReference type="EMBL" id="CP060139">
    <property type="protein sequence ID" value="QNR24544.1"/>
    <property type="molecule type" value="Genomic_DNA"/>
</dbReference>
<feature type="chain" id="PRO_5028877636" evidence="1">
    <location>
        <begin position="20"/>
        <end position="163"/>
    </location>
</feature>
<reference evidence="2 3" key="1">
    <citation type="submission" date="2020-08" db="EMBL/GenBank/DDBJ databases">
        <title>Croceimicrobium hydrocarbonivorans gen. nov., sp. nov., a novel marine bacterium isolated from a bacterial consortium that degrades polyethylene terephthalate.</title>
        <authorList>
            <person name="Liu R."/>
        </authorList>
    </citation>
    <scope>NUCLEOTIDE SEQUENCE [LARGE SCALE GENOMIC DNA]</scope>
    <source>
        <strain evidence="2 3">A20-9</strain>
    </source>
</reference>
<dbReference type="RefSeq" id="WP_210759070.1">
    <property type="nucleotide sequence ID" value="NZ_CP060139.1"/>
</dbReference>
<proteinExistence type="predicted"/>
<gene>
    <name evidence="2" type="ORF">H4K34_01505</name>
</gene>
<protein>
    <submittedName>
        <fullName evidence="2">Uncharacterized protein</fullName>
    </submittedName>
</protein>
<accession>A0A7H0VFP6</accession>